<protein>
    <submittedName>
        <fullName evidence="1">Uncharacterized protein</fullName>
    </submittedName>
</protein>
<dbReference type="OrthoDB" id="8611981at2"/>
<dbReference type="AlphaFoldDB" id="A0A286E9D1"/>
<accession>A0A286E9D1</accession>
<gene>
    <name evidence="1" type="ORF">SAMN02746062_00933</name>
</gene>
<evidence type="ECO:0000313" key="2">
    <source>
        <dbReference type="Proteomes" id="UP000219669"/>
    </source>
</evidence>
<reference evidence="1 2" key="1">
    <citation type="submission" date="2017-09" db="EMBL/GenBank/DDBJ databases">
        <authorList>
            <person name="Ehlers B."/>
            <person name="Leendertz F.H."/>
        </authorList>
    </citation>
    <scope>NUCLEOTIDE SEQUENCE [LARGE SCALE GENOMIC DNA]</scope>
    <source>
        <strain evidence="1 2">DSM 16848</strain>
    </source>
</reference>
<dbReference type="EMBL" id="OCNF01000006">
    <property type="protein sequence ID" value="SOD67518.1"/>
    <property type="molecule type" value="Genomic_DNA"/>
</dbReference>
<proteinExistence type="predicted"/>
<dbReference type="RefSeq" id="WP_097113999.1">
    <property type="nucleotide sequence ID" value="NZ_CP083931.1"/>
</dbReference>
<evidence type="ECO:0000313" key="1">
    <source>
        <dbReference type="EMBL" id="SOD67518.1"/>
    </source>
</evidence>
<sequence length="64" mass="7776">MRIYSHIVCPKCRFLYCHHIAPQQLLCSQCLYQWQEQPRPWIRHATWLNGKMVQNPNVKDKNPQ</sequence>
<name>A0A286E9D1_9NEIS</name>
<dbReference type="Proteomes" id="UP000219669">
    <property type="component" value="Unassembled WGS sequence"/>
</dbReference>
<organism evidence="1 2">
    <name type="scientific">Alysiella filiformis DSM 16848</name>
    <dbReference type="NCBI Taxonomy" id="1120981"/>
    <lineage>
        <taxon>Bacteria</taxon>
        <taxon>Pseudomonadati</taxon>
        <taxon>Pseudomonadota</taxon>
        <taxon>Betaproteobacteria</taxon>
        <taxon>Neisseriales</taxon>
        <taxon>Neisseriaceae</taxon>
        <taxon>Alysiella</taxon>
    </lineage>
</organism>
<keyword evidence="2" id="KW-1185">Reference proteome</keyword>